<dbReference type="Gene3D" id="1.10.630.10">
    <property type="entry name" value="Cytochrome P450"/>
    <property type="match status" value="1"/>
</dbReference>
<dbReference type="RefSeq" id="XP_011097781.2">
    <property type="nucleotide sequence ID" value="XM_011099479.2"/>
</dbReference>
<dbReference type="PRINTS" id="PR00463">
    <property type="entry name" value="EP450I"/>
</dbReference>
<protein>
    <submittedName>
        <fullName evidence="16">Premnaspirodiene oxygenase-like</fullName>
    </submittedName>
</protein>
<evidence type="ECO:0000256" key="3">
    <source>
        <dbReference type="ARBA" id="ARBA00010617"/>
    </source>
</evidence>
<feature type="binding site" description="axial binding residue" evidence="13">
    <location>
        <position position="456"/>
    </location>
    <ligand>
        <name>heme</name>
        <dbReference type="ChEBI" id="CHEBI:30413"/>
    </ligand>
    <ligandPart>
        <name>Fe</name>
        <dbReference type="ChEBI" id="CHEBI:18248"/>
    </ligandPart>
</feature>
<evidence type="ECO:0000256" key="5">
    <source>
        <dbReference type="ARBA" id="ARBA00022692"/>
    </source>
</evidence>
<comment type="subcellular location">
    <subcellularLocation>
        <location evidence="2">Membrane</location>
        <topology evidence="2">Single-pass type II membrane protein</topology>
    </subcellularLocation>
</comment>
<dbReference type="OrthoDB" id="1267511at2759"/>
<keyword evidence="6 13" id="KW-0479">Metal-binding</keyword>
<evidence type="ECO:0000313" key="15">
    <source>
        <dbReference type="Proteomes" id="UP000504604"/>
    </source>
</evidence>
<reference evidence="16" key="1">
    <citation type="submission" date="2025-08" db="UniProtKB">
        <authorList>
            <consortium name="RefSeq"/>
        </authorList>
    </citation>
    <scope>IDENTIFICATION</scope>
</reference>
<evidence type="ECO:0000256" key="9">
    <source>
        <dbReference type="ARBA" id="ARBA00023002"/>
    </source>
</evidence>
<keyword evidence="4 13" id="KW-0349">Heme</keyword>
<keyword evidence="15" id="KW-1185">Reference proteome</keyword>
<sequence length="518" mass="58821">MNTQQTSNFLISLMDLDCYSFTLLVSLFVLLITLLRAATQSRTDVKCPPGPRKLPLIGNLHLFASFRPPHHTLRDLASKYGPVMHLKLGEVDAVVVSSAEAAKQVLKTHDANFAYRPSLLVTEILCYGNTNIAFAPYGDYWRQLRKICTLELLSVKRVQSFRHIREGEFLNLCRWIASQTGALINLTERINLSTSDVVTQATLGKKTEEQAAFISVIKEATELAAGFHIGDVYPSIKLFSRVSGMKGRVERLHKESDRILENIINDHRATNAATNNNESKNHQDLIDVLLKFHDSGDELHLTIDNLKSVLQDMFSAGSETSSTTIDWAMAEMLKHPRILKKAQDEVRQVFNKKGCVDEDYIHELKYLKCVIKECLRMHPPIPLLLPRECHEGCAIDGYEIPARTRVMVNAWALGRDPRYWKEAESFKPERYLEINSADYKGSNFEYIPFGGGRRICPGMSFGLANVELPLAMLLYHFNWILPQGMKPERVDMMETFGVTARRKNPLYVIPVFRTPLPE</sequence>
<dbReference type="KEGG" id="sind:105176612"/>
<name>A0A6I9UI62_SESIN</name>
<evidence type="ECO:0000256" key="7">
    <source>
        <dbReference type="ARBA" id="ARBA00022968"/>
    </source>
</evidence>
<keyword evidence="8" id="KW-1133">Transmembrane helix</keyword>
<evidence type="ECO:0000256" key="11">
    <source>
        <dbReference type="ARBA" id="ARBA00023033"/>
    </source>
</evidence>
<evidence type="ECO:0000256" key="2">
    <source>
        <dbReference type="ARBA" id="ARBA00004606"/>
    </source>
</evidence>
<dbReference type="GO" id="GO:0020037">
    <property type="term" value="F:heme binding"/>
    <property type="evidence" value="ECO:0007669"/>
    <property type="project" value="InterPro"/>
</dbReference>
<keyword evidence="11 14" id="KW-0503">Monooxygenase</keyword>
<dbReference type="PANTHER" id="PTHR47953:SF19">
    <property type="entry name" value="OS06G0641600 PROTEIN"/>
    <property type="match status" value="1"/>
</dbReference>
<keyword evidence="5" id="KW-0812">Transmembrane</keyword>
<evidence type="ECO:0000256" key="4">
    <source>
        <dbReference type="ARBA" id="ARBA00022617"/>
    </source>
</evidence>
<dbReference type="InterPro" id="IPR036396">
    <property type="entry name" value="Cyt_P450_sf"/>
</dbReference>
<accession>A0A6I9UI62</accession>
<dbReference type="GO" id="GO:0005506">
    <property type="term" value="F:iron ion binding"/>
    <property type="evidence" value="ECO:0007669"/>
    <property type="project" value="InterPro"/>
</dbReference>
<evidence type="ECO:0000256" key="10">
    <source>
        <dbReference type="ARBA" id="ARBA00023004"/>
    </source>
</evidence>
<dbReference type="SUPFAM" id="SSF48264">
    <property type="entry name" value="Cytochrome P450"/>
    <property type="match status" value="1"/>
</dbReference>
<gene>
    <name evidence="16" type="primary">LOC105176612</name>
</gene>
<dbReference type="FunFam" id="1.10.630.10:FF:000008">
    <property type="entry name" value="Cytochrome P450 71D8"/>
    <property type="match status" value="1"/>
</dbReference>
<keyword evidence="9 14" id="KW-0560">Oxidoreductase</keyword>
<comment type="cofactor">
    <cofactor evidence="1 13">
        <name>heme</name>
        <dbReference type="ChEBI" id="CHEBI:30413"/>
    </cofactor>
</comment>
<dbReference type="PROSITE" id="PS00086">
    <property type="entry name" value="CYTOCHROME_P450"/>
    <property type="match status" value="1"/>
</dbReference>
<dbReference type="InterPro" id="IPR052306">
    <property type="entry name" value="CYP450_71D"/>
</dbReference>
<dbReference type="GeneID" id="105176612"/>
<comment type="similarity">
    <text evidence="3 14">Belongs to the cytochrome P450 family.</text>
</comment>
<dbReference type="PRINTS" id="PR00385">
    <property type="entry name" value="P450"/>
</dbReference>
<evidence type="ECO:0000256" key="13">
    <source>
        <dbReference type="PIRSR" id="PIRSR602401-1"/>
    </source>
</evidence>
<dbReference type="InterPro" id="IPR001128">
    <property type="entry name" value="Cyt_P450"/>
</dbReference>
<dbReference type="InterPro" id="IPR002401">
    <property type="entry name" value="Cyt_P450_E_grp-I"/>
</dbReference>
<evidence type="ECO:0000256" key="6">
    <source>
        <dbReference type="ARBA" id="ARBA00022723"/>
    </source>
</evidence>
<proteinExistence type="inferred from homology"/>
<dbReference type="GO" id="GO:0004497">
    <property type="term" value="F:monooxygenase activity"/>
    <property type="evidence" value="ECO:0007669"/>
    <property type="project" value="UniProtKB-KW"/>
</dbReference>
<dbReference type="AlphaFoldDB" id="A0A6I9UI62"/>
<dbReference type="PANTHER" id="PTHR47953">
    <property type="entry name" value="OS08G0105600 PROTEIN"/>
    <property type="match status" value="1"/>
</dbReference>
<dbReference type="InterPro" id="IPR017972">
    <property type="entry name" value="Cyt_P450_CS"/>
</dbReference>
<evidence type="ECO:0000256" key="12">
    <source>
        <dbReference type="ARBA" id="ARBA00023136"/>
    </source>
</evidence>
<dbReference type="CDD" id="cd11072">
    <property type="entry name" value="CYP71-like"/>
    <property type="match status" value="1"/>
</dbReference>
<evidence type="ECO:0000256" key="1">
    <source>
        <dbReference type="ARBA" id="ARBA00001971"/>
    </source>
</evidence>
<organism evidence="15 16">
    <name type="scientific">Sesamum indicum</name>
    <name type="common">Oriental sesame</name>
    <name type="synonym">Sesamum orientale</name>
    <dbReference type="NCBI Taxonomy" id="4182"/>
    <lineage>
        <taxon>Eukaryota</taxon>
        <taxon>Viridiplantae</taxon>
        <taxon>Streptophyta</taxon>
        <taxon>Embryophyta</taxon>
        <taxon>Tracheophyta</taxon>
        <taxon>Spermatophyta</taxon>
        <taxon>Magnoliopsida</taxon>
        <taxon>eudicotyledons</taxon>
        <taxon>Gunneridae</taxon>
        <taxon>Pentapetalae</taxon>
        <taxon>asterids</taxon>
        <taxon>lamiids</taxon>
        <taxon>Lamiales</taxon>
        <taxon>Pedaliaceae</taxon>
        <taxon>Sesamum</taxon>
    </lineage>
</organism>
<keyword evidence="7" id="KW-0735">Signal-anchor</keyword>
<dbReference type="GO" id="GO:0016020">
    <property type="term" value="C:membrane"/>
    <property type="evidence" value="ECO:0007669"/>
    <property type="project" value="UniProtKB-SubCell"/>
</dbReference>
<evidence type="ECO:0000256" key="14">
    <source>
        <dbReference type="RuleBase" id="RU000461"/>
    </source>
</evidence>
<dbReference type="Pfam" id="PF00067">
    <property type="entry name" value="p450"/>
    <property type="match status" value="1"/>
</dbReference>
<dbReference type="GO" id="GO:0016705">
    <property type="term" value="F:oxidoreductase activity, acting on paired donors, with incorporation or reduction of molecular oxygen"/>
    <property type="evidence" value="ECO:0007669"/>
    <property type="project" value="InterPro"/>
</dbReference>
<dbReference type="InParanoid" id="A0A6I9UI62"/>
<keyword evidence="12" id="KW-0472">Membrane</keyword>
<dbReference type="Proteomes" id="UP000504604">
    <property type="component" value="Linkage group LG14"/>
</dbReference>
<keyword evidence="10 13" id="KW-0408">Iron</keyword>
<evidence type="ECO:0000313" key="16">
    <source>
        <dbReference type="RefSeq" id="XP_011097781.2"/>
    </source>
</evidence>
<evidence type="ECO:0000256" key="8">
    <source>
        <dbReference type="ARBA" id="ARBA00022989"/>
    </source>
</evidence>